<accession>A0A3S7UWZ9</accession>
<evidence type="ECO:0000256" key="1">
    <source>
        <dbReference type="SAM" id="MobiDB-lite"/>
    </source>
</evidence>
<evidence type="ECO:0008006" key="3">
    <source>
        <dbReference type="Google" id="ProtNLM"/>
    </source>
</evidence>
<dbReference type="SMART" id="SM00564">
    <property type="entry name" value="PQQ"/>
    <property type="match status" value="2"/>
</dbReference>
<organism evidence="2">
    <name type="scientific">Cystobacter fuscus</name>
    <dbReference type="NCBI Taxonomy" id="43"/>
    <lineage>
        <taxon>Bacteria</taxon>
        <taxon>Pseudomonadati</taxon>
        <taxon>Myxococcota</taxon>
        <taxon>Myxococcia</taxon>
        <taxon>Myxococcales</taxon>
        <taxon>Cystobacterineae</taxon>
        <taxon>Archangiaceae</taxon>
        <taxon>Cystobacter</taxon>
    </lineage>
</organism>
<reference evidence="2" key="1">
    <citation type="journal article" date="2018" name="J. Ind. Microbiol. Biotechnol.">
        <title>Genome mining reveals uncommon alkylpyrones as type III PKS products from myxobacteria.</title>
        <authorList>
            <person name="Hug J.J."/>
            <person name="Panter F."/>
            <person name="Krug D."/>
            <person name="Muller R."/>
        </authorList>
    </citation>
    <scope>NUCLEOTIDE SEQUENCE</scope>
    <source>
        <strain evidence="2">MCy1100</strain>
    </source>
</reference>
<dbReference type="InterPro" id="IPR018391">
    <property type="entry name" value="PQQ_b-propeller_rpt"/>
</dbReference>
<dbReference type="AlphaFoldDB" id="A0A3S7UWZ9"/>
<feature type="region of interest" description="Disordered" evidence="1">
    <location>
        <begin position="1"/>
        <end position="20"/>
    </location>
</feature>
<dbReference type="Gene3D" id="2.130.10.10">
    <property type="entry name" value="YVTN repeat-like/Quinoprotein amine dehydrogenase"/>
    <property type="match status" value="1"/>
</dbReference>
<protein>
    <recommendedName>
        <fullName evidence="3">Cell surface protein</fullName>
    </recommendedName>
</protein>
<evidence type="ECO:0000313" key="2">
    <source>
        <dbReference type="EMBL" id="AYM53285.1"/>
    </source>
</evidence>
<dbReference type="EMBL" id="MH908898">
    <property type="protein sequence ID" value="AYM53285.1"/>
    <property type="molecule type" value="Genomic_DNA"/>
</dbReference>
<feature type="region of interest" description="Disordered" evidence="1">
    <location>
        <begin position="749"/>
        <end position="772"/>
    </location>
</feature>
<dbReference type="SUPFAM" id="SSF50998">
    <property type="entry name" value="Quinoprotein alcohol dehydrogenase-like"/>
    <property type="match status" value="1"/>
</dbReference>
<name>A0A3S7UWZ9_9BACT</name>
<sequence>MHGGCEQHGEREEEGRGGAGEQGGLLGIGEYLCGIRSSQGSSRDATFREREPHAIHEGWSLQECEEVIVVMWRKVLGLLLLGALCACTQPINRCETAADCRSGAQCLQNVCVYDGEIDSQACDRPCATYEACSALTLKCQPRFTGLVVSPSDATVIDGGTLSVRAELRVTPGFAANFPETLNIGVSRGDGGTVASLPTTTEGDGVYTTQWNPSGEGAYRLTAAYPEQGGPSTTVGLTVDTTGPLLSVVPTASPSREPDGGFIYKDPAAPSAWRRDQTATVRVDSISADLDPQSVSVLVRGFDGGVALEGLTLALVTPCDGKAYCATVDVPLWKPGLPAFRGEFAVEVSAKDRVGNQTSGKGSIPVTRWKWRHGINSALITAAPAVGNKGVLYVGTTNINNNDGRFLALSEDGRLLWEASTGAVVASPAVGNALPDGTERVYAAHRKASANRVGFYAGSSAFITPCTDSSLTGVLVQSALAIGQVPIGSAAETVYGVYAGRVGGTLFAVRPDAENDPQLQCPAIANVGDVVAPGSMLASGTSVVLGTSTGRLKSYALGSSGLWNSSAQWDRPLGLVSPTSMAVANGRIFGGSNDGTNSRLFTAPLDGGQDPTNTPTGSPTWNASIGGSPETRVVAGLQNNNLLALDAADGGTQTIQTPSEVIKGAPVWGAGGYVYTASSTSGLIQARRPLDHIEWQFDAESPIEASMNLDCSRATDGGVLSGMPGVLYAASQDGRVFAIVVDSPGLDSTAPWPRYQHDSRNTGNPDTPLTSCP</sequence>
<feature type="compositionally biased region" description="Basic and acidic residues" evidence="1">
    <location>
        <begin position="1"/>
        <end position="16"/>
    </location>
</feature>
<proteinExistence type="predicted"/>
<dbReference type="InterPro" id="IPR015943">
    <property type="entry name" value="WD40/YVTN_repeat-like_dom_sf"/>
</dbReference>
<feature type="compositionally biased region" description="Polar residues" evidence="1">
    <location>
        <begin position="760"/>
        <end position="772"/>
    </location>
</feature>
<dbReference type="InterPro" id="IPR011047">
    <property type="entry name" value="Quinoprotein_ADH-like_sf"/>
</dbReference>